<evidence type="ECO:0000256" key="1">
    <source>
        <dbReference type="SAM" id="SignalP"/>
    </source>
</evidence>
<evidence type="ECO:0000313" key="3">
    <source>
        <dbReference type="EMBL" id="MFC4262938.1"/>
    </source>
</evidence>
<dbReference type="SUPFAM" id="SSF52096">
    <property type="entry name" value="ClpP/crotonase"/>
    <property type="match status" value="1"/>
</dbReference>
<dbReference type="PROSITE" id="PS51257">
    <property type="entry name" value="PROKAR_LIPOPROTEIN"/>
    <property type="match status" value="1"/>
</dbReference>
<keyword evidence="4" id="KW-1185">Reference proteome</keyword>
<accession>A0ABV8QSU9</accession>
<proteinExistence type="predicted"/>
<evidence type="ECO:0000313" key="4">
    <source>
        <dbReference type="Proteomes" id="UP001595907"/>
    </source>
</evidence>
<name>A0ABV8QSU9_9BACT</name>
<feature type="domain" description="Tail specific protease" evidence="2">
    <location>
        <begin position="234"/>
        <end position="466"/>
    </location>
</feature>
<dbReference type="Gene3D" id="3.90.226.10">
    <property type="entry name" value="2-enoyl-CoA Hydratase, Chain A, domain 1"/>
    <property type="match status" value="1"/>
</dbReference>
<keyword evidence="1" id="KW-0732">Signal</keyword>
<sequence>MLIRFFFFLLITTLLYSCTTSKSAYSPSKKIAATALKKDFFLLRKTLEAKHPSLYWYTPKQKMDQYFDSYYAKITDSMTEQQFAWLIVAPVIDKIKCGHTSVSLSKQYDKWIKGKYIATFPLFLKVWNDTLAVTGNYNFKKDSIFKRGTLITAINGIPNQLLIKYMLDFLPSDGYAENVNYIRLSSNFPYYHRNIFGLSKNYEVAYIDSNGVAQKAMVPLFIPAPDSTKKDSTKKIITATPIKVNKLLKYRSFTIDSSKKFATLTINTFAEGHLRAFFRRSFRKIRKQHIQHLVIDVRNNGGGRVGLSTLLTRYVSKQKFKVADSLYATARGVGPYGKYITGGFLNSVEMLFISPFKKNGQYHIKHLENHWYTPKRKAFNGNVYVITSGPTFSAAALFCNVLKGQKDVTIVGEETGGGWYGNNGIIIPDVKLPNTGIRVRLPLYRLVQYNHPNVKGTGIMPDVYVPTSYEALLKGYDKKMAVVRSMIFSNTQP</sequence>
<feature type="chain" id="PRO_5047381654" evidence="1">
    <location>
        <begin position="25"/>
        <end position="493"/>
    </location>
</feature>
<protein>
    <submittedName>
        <fullName evidence="3">S41 family peptidase</fullName>
    </submittedName>
</protein>
<feature type="signal peptide" evidence="1">
    <location>
        <begin position="1"/>
        <end position="24"/>
    </location>
</feature>
<dbReference type="Pfam" id="PF03572">
    <property type="entry name" value="Peptidase_S41"/>
    <property type="match status" value="1"/>
</dbReference>
<reference evidence="4" key="1">
    <citation type="journal article" date="2019" name="Int. J. Syst. Evol. Microbiol.">
        <title>The Global Catalogue of Microorganisms (GCM) 10K type strain sequencing project: providing services to taxonomists for standard genome sequencing and annotation.</title>
        <authorList>
            <consortium name="The Broad Institute Genomics Platform"/>
            <consortium name="The Broad Institute Genome Sequencing Center for Infectious Disease"/>
            <person name="Wu L."/>
            <person name="Ma J."/>
        </authorList>
    </citation>
    <scope>NUCLEOTIDE SEQUENCE [LARGE SCALE GENOMIC DNA]</scope>
    <source>
        <strain evidence="4">CECT 8289</strain>
    </source>
</reference>
<organism evidence="3 4">
    <name type="scientific">Ferruginibacter yonginensis</name>
    <dbReference type="NCBI Taxonomy" id="1310416"/>
    <lineage>
        <taxon>Bacteria</taxon>
        <taxon>Pseudomonadati</taxon>
        <taxon>Bacteroidota</taxon>
        <taxon>Chitinophagia</taxon>
        <taxon>Chitinophagales</taxon>
        <taxon>Chitinophagaceae</taxon>
        <taxon>Ferruginibacter</taxon>
    </lineage>
</organism>
<dbReference type="SMART" id="SM00245">
    <property type="entry name" value="TSPc"/>
    <property type="match status" value="1"/>
</dbReference>
<dbReference type="RefSeq" id="WP_379708887.1">
    <property type="nucleotide sequence ID" value="NZ_JBHSCZ010000002.1"/>
</dbReference>
<comment type="caution">
    <text evidence="3">The sequence shown here is derived from an EMBL/GenBank/DDBJ whole genome shotgun (WGS) entry which is preliminary data.</text>
</comment>
<dbReference type="Proteomes" id="UP001595907">
    <property type="component" value="Unassembled WGS sequence"/>
</dbReference>
<dbReference type="EMBL" id="JBHSCZ010000002">
    <property type="protein sequence ID" value="MFC4262938.1"/>
    <property type="molecule type" value="Genomic_DNA"/>
</dbReference>
<gene>
    <name evidence="3" type="ORF">ACFOWM_08625</name>
</gene>
<dbReference type="PANTHER" id="PTHR32060:SF30">
    <property type="entry name" value="CARBOXY-TERMINAL PROCESSING PROTEASE CTPA"/>
    <property type="match status" value="1"/>
</dbReference>
<evidence type="ECO:0000259" key="2">
    <source>
        <dbReference type="SMART" id="SM00245"/>
    </source>
</evidence>
<dbReference type="PANTHER" id="PTHR32060">
    <property type="entry name" value="TAIL-SPECIFIC PROTEASE"/>
    <property type="match status" value="1"/>
</dbReference>
<dbReference type="InterPro" id="IPR005151">
    <property type="entry name" value="Tail-specific_protease"/>
</dbReference>
<dbReference type="InterPro" id="IPR029045">
    <property type="entry name" value="ClpP/crotonase-like_dom_sf"/>
</dbReference>